<comment type="caution">
    <text evidence="1">The sequence shown here is derived from an EMBL/GenBank/DDBJ whole genome shotgun (WGS) entry which is preliminary data.</text>
</comment>
<reference evidence="1" key="1">
    <citation type="submission" date="2017-10" db="EMBL/GenBank/DDBJ databases">
        <title>Whole genome sequencing of members of genus Pseudoxanthomonas.</title>
        <authorList>
            <person name="Kumar S."/>
            <person name="Bansal K."/>
            <person name="Kaur A."/>
            <person name="Patil P."/>
            <person name="Sharma S."/>
            <person name="Patil P.B."/>
        </authorList>
    </citation>
    <scope>NUCLEOTIDE SEQUENCE</scope>
    <source>
        <strain evidence="1">DSM 22914</strain>
    </source>
</reference>
<evidence type="ECO:0008006" key="3">
    <source>
        <dbReference type="Google" id="ProtNLM"/>
    </source>
</evidence>
<proteinExistence type="predicted"/>
<gene>
    <name evidence="1" type="ORF">CR938_05930</name>
</gene>
<protein>
    <recommendedName>
        <fullName evidence="3">Adhesin</fullName>
    </recommendedName>
</protein>
<dbReference type="AlphaFoldDB" id="A0A921NTJ4"/>
<dbReference type="Proteomes" id="UP000717981">
    <property type="component" value="Unassembled WGS sequence"/>
</dbReference>
<organism evidence="1 2">
    <name type="scientific">Pseudoxanthomonas taiwanensis</name>
    <dbReference type="NCBI Taxonomy" id="176598"/>
    <lineage>
        <taxon>Bacteria</taxon>
        <taxon>Pseudomonadati</taxon>
        <taxon>Pseudomonadota</taxon>
        <taxon>Gammaproteobacteria</taxon>
        <taxon>Lysobacterales</taxon>
        <taxon>Lysobacteraceae</taxon>
        <taxon>Pseudoxanthomonas</taxon>
    </lineage>
</organism>
<keyword evidence="2" id="KW-1185">Reference proteome</keyword>
<sequence length="194" mass="19386">MLALGASPLAVADEYDAMLRYLTDTRIDGRALAGASGAIAVNQAAGDLNLQANLRGLAIGRQASAHVDARQLQQGQVHDLPSEASAVVGGSALSGGAGLASINQASGSGNSQVNALSAAVGQPGTHGGAGLKVRGNHVPAQRQDVFAPSGRRTLTRQAVVEVGALRGFEGVVQLNQIAGSANRVGNGLALTVQP</sequence>
<name>A0A921NTJ4_9GAMM</name>
<dbReference type="EMBL" id="PDWK01000021">
    <property type="protein sequence ID" value="KAF1689439.1"/>
    <property type="molecule type" value="Genomic_DNA"/>
</dbReference>
<dbReference type="OrthoDB" id="7008646at2"/>
<accession>A0A921NTJ4</accession>
<evidence type="ECO:0000313" key="2">
    <source>
        <dbReference type="Proteomes" id="UP000717981"/>
    </source>
</evidence>
<evidence type="ECO:0000313" key="1">
    <source>
        <dbReference type="EMBL" id="KAF1689439.1"/>
    </source>
</evidence>